<gene>
    <name evidence="3" type="ORF">SEUCBS140593_001630</name>
</gene>
<dbReference type="Gene3D" id="3.40.309.10">
    <property type="entry name" value="Aldehyde Dehydrogenase, Chain A, domain 2"/>
    <property type="match status" value="1"/>
</dbReference>
<proteinExistence type="predicted"/>
<organism evidence="3 4">
    <name type="scientific">Sporothrix eucalyptigena</name>
    <dbReference type="NCBI Taxonomy" id="1812306"/>
    <lineage>
        <taxon>Eukaryota</taxon>
        <taxon>Fungi</taxon>
        <taxon>Dikarya</taxon>
        <taxon>Ascomycota</taxon>
        <taxon>Pezizomycotina</taxon>
        <taxon>Sordariomycetes</taxon>
        <taxon>Sordariomycetidae</taxon>
        <taxon>Ophiostomatales</taxon>
        <taxon>Ophiostomataceae</taxon>
        <taxon>Sporothrix</taxon>
    </lineage>
</organism>
<dbReference type="Pfam" id="PF00171">
    <property type="entry name" value="Aldedh"/>
    <property type="match status" value="1"/>
</dbReference>
<dbReference type="InterPro" id="IPR016163">
    <property type="entry name" value="Ald_DH_C"/>
</dbReference>
<feature type="domain" description="Aldehyde dehydrogenase" evidence="2">
    <location>
        <begin position="22"/>
        <end position="486"/>
    </location>
</feature>
<dbReference type="EMBL" id="CAWUHD010000010">
    <property type="protein sequence ID" value="CAK7212801.1"/>
    <property type="molecule type" value="Genomic_DNA"/>
</dbReference>
<evidence type="ECO:0000313" key="3">
    <source>
        <dbReference type="EMBL" id="CAK7212801.1"/>
    </source>
</evidence>
<dbReference type="InterPro" id="IPR016161">
    <property type="entry name" value="Ald_DH/histidinol_DH"/>
</dbReference>
<sequence length="494" mass="51793">MAPFALNRPDLLKNQCYVDGQWVHAASGANFTVTDPGTGKDWATAADAAAEDVDAAVTAATRAFTFYRSVGGRRRAQILTAWSGLIDAHRDDLATLLIYETGKPRADALFEIDYAVAAARWFAGEAERVQGAAFDALLPNKKIVTIKQPIGVVAALVPWNLPLAMVVRKAGAGLAVGCTLVVKPSPETPLSVLALAQLAQEAGLPAGALNVLTTSLANTPAVSETLCRHPDVKKVTFTGSTRVGKLVARICADGLKKVTLELGGNCPFLVFDDADLEQAADALSALKWRNAGQTCINANRVYVQSTIYDRFAEMLVTRAARLVPGHGSSPASTLGPVTTPQSVDRVLAQVADATAKGAQVLHGGQRVPETTGFFVQPTILGGATAAMAVAGEESFAPLLSLFRFTTESEAVAAANNTPMGLASYVFTKNVDRTWRLMDALDAGMIGVNTSAISGVESPFGGMKESGYGKEAGKDVAVDEYLVSKAVSVAVDSRL</sequence>
<evidence type="ECO:0000259" key="2">
    <source>
        <dbReference type="Pfam" id="PF00171"/>
    </source>
</evidence>
<dbReference type="PANTHER" id="PTHR43353">
    <property type="entry name" value="SUCCINATE-SEMIALDEHYDE DEHYDROGENASE, MITOCHONDRIAL"/>
    <property type="match status" value="1"/>
</dbReference>
<dbReference type="InterPro" id="IPR050740">
    <property type="entry name" value="Aldehyde_DH_Superfamily"/>
</dbReference>
<evidence type="ECO:0000313" key="4">
    <source>
        <dbReference type="Proteomes" id="UP001642482"/>
    </source>
</evidence>
<dbReference type="CDD" id="cd07103">
    <property type="entry name" value="ALDH_F5_SSADH_GabD"/>
    <property type="match status" value="1"/>
</dbReference>
<accession>A0ABP0AZV8</accession>
<protein>
    <recommendedName>
        <fullName evidence="2">Aldehyde dehydrogenase domain-containing protein</fullName>
    </recommendedName>
</protein>
<reference evidence="3 4" key="1">
    <citation type="submission" date="2024-01" db="EMBL/GenBank/DDBJ databases">
        <authorList>
            <person name="Allen C."/>
            <person name="Tagirdzhanova G."/>
        </authorList>
    </citation>
    <scope>NUCLEOTIDE SEQUENCE [LARGE SCALE GENOMIC DNA]</scope>
</reference>
<dbReference type="Gene3D" id="3.40.605.10">
    <property type="entry name" value="Aldehyde Dehydrogenase, Chain A, domain 1"/>
    <property type="match status" value="1"/>
</dbReference>
<name>A0ABP0AZV8_9PEZI</name>
<dbReference type="Proteomes" id="UP001642482">
    <property type="component" value="Unassembled WGS sequence"/>
</dbReference>
<keyword evidence="1" id="KW-0560">Oxidoreductase</keyword>
<dbReference type="InterPro" id="IPR015590">
    <property type="entry name" value="Aldehyde_DH_dom"/>
</dbReference>
<dbReference type="SUPFAM" id="SSF53720">
    <property type="entry name" value="ALDH-like"/>
    <property type="match status" value="1"/>
</dbReference>
<evidence type="ECO:0000256" key="1">
    <source>
        <dbReference type="ARBA" id="ARBA00023002"/>
    </source>
</evidence>
<keyword evidence="4" id="KW-1185">Reference proteome</keyword>
<comment type="caution">
    <text evidence="3">The sequence shown here is derived from an EMBL/GenBank/DDBJ whole genome shotgun (WGS) entry which is preliminary data.</text>
</comment>
<dbReference type="PANTHER" id="PTHR43353:SF7">
    <property type="entry name" value="SUCCINATE SEMIALDEHYDE DEHYDROGENASE (EUROFUNG)"/>
    <property type="match status" value="1"/>
</dbReference>
<dbReference type="InterPro" id="IPR016162">
    <property type="entry name" value="Ald_DH_N"/>
</dbReference>